<keyword evidence="1" id="KW-1133">Transmembrane helix</keyword>
<keyword evidence="1" id="KW-0472">Membrane</keyword>
<keyword evidence="1" id="KW-0812">Transmembrane</keyword>
<proteinExistence type="predicted"/>
<sequence>MNRSPNMSWRARDDLASRPWRGRVRDYDLFKEVTIGFIVVSLITIGLVVILGSPDEPSVTLKNWSTSQPIDFATTATAELGGTSDTAGYGPPYNRTVGATQSLGPLDLQSLSGVRIPIDTAKLFIIDPLQTLPKVPSAVADWAAASAAQKASWTTNYAKALAADKGSTLPTSSGDFGPVPALIASLTAMARSGALDGALATAGGFYNQNYTPAILFLGDGTYFQNLAADQHLTGDQWGMMNETGNFPGQSWLWLFSFFYQIEPFASAPNADLVIVLMMAALTILLALLPFIPGLRTIPKWIPLHRLVWRDYYKHQRPDAIDSSRAGRQ</sequence>
<protein>
    <submittedName>
        <fullName evidence="2">Uncharacterized protein</fullName>
    </submittedName>
</protein>
<feature type="transmembrane region" description="Helical" evidence="1">
    <location>
        <begin position="272"/>
        <end position="291"/>
    </location>
</feature>
<dbReference type="Proteomes" id="UP001499933">
    <property type="component" value="Unassembled WGS sequence"/>
</dbReference>
<gene>
    <name evidence="2" type="ORF">GCM10009776_35690</name>
</gene>
<name>A0ABN2RI60_9MICO</name>
<dbReference type="RefSeq" id="WP_344097271.1">
    <property type="nucleotide sequence ID" value="NZ_BAAAOG010000011.1"/>
</dbReference>
<organism evidence="2 3">
    <name type="scientific">Microbacterium deminutum</name>
    <dbReference type="NCBI Taxonomy" id="344164"/>
    <lineage>
        <taxon>Bacteria</taxon>
        <taxon>Bacillati</taxon>
        <taxon>Actinomycetota</taxon>
        <taxon>Actinomycetes</taxon>
        <taxon>Micrococcales</taxon>
        <taxon>Microbacteriaceae</taxon>
        <taxon>Microbacterium</taxon>
    </lineage>
</organism>
<keyword evidence="3" id="KW-1185">Reference proteome</keyword>
<evidence type="ECO:0000313" key="3">
    <source>
        <dbReference type="Proteomes" id="UP001499933"/>
    </source>
</evidence>
<evidence type="ECO:0000313" key="2">
    <source>
        <dbReference type="EMBL" id="GAA1969458.1"/>
    </source>
</evidence>
<accession>A0ABN2RI60</accession>
<comment type="caution">
    <text evidence="2">The sequence shown here is derived from an EMBL/GenBank/DDBJ whole genome shotgun (WGS) entry which is preliminary data.</text>
</comment>
<dbReference type="EMBL" id="BAAAOG010000011">
    <property type="protein sequence ID" value="GAA1969458.1"/>
    <property type="molecule type" value="Genomic_DNA"/>
</dbReference>
<evidence type="ECO:0000256" key="1">
    <source>
        <dbReference type="SAM" id="Phobius"/>
    </source>
</evidence>
<feature type="transmembrane region" description="Helical" evidence="1">
    <location>
        <begin position="33"/>
        <end position="52"/>
    </location>
</feature>
<reference evidence="2 3" key="1">
    <citation type="journal article" date="2019" name="Int. J. Syst. Evol. Microbiol.">
        <title>The Global Catalogue of Microorganisms (GCM) 10K type strain sequencing project: providing services to taxonomists for standard genome sequencing and annotation.</title>
        <authorList>
            <consortium name="The Broad Institute Genomics Platform"/>
            <consortium name="The Broad Institute Genome Sequencing Center for Infectious Disease"/>
            <person name="Wu L."/>
            <person name="Ma J."/>
        </authorList>
    </citation>
    <scope>NUCLEOTIDE SEQUENCE [LARGE SCALE GENOMIC DNA]</scope>
    <source>
        <strain evidence="2 3">JCM 14901</strain>
    </source>
</reference>